<dbReference type="EMBL" id="SIDB01000009">
    <property type="protein sequence ID" value="KAI3428539.1"/>
    <property type="molecule type" value="Genomic_DNA"/>
</dbReference>
<evidence type="ECO:0000256" key="2">
    <source>
        <dbReference type="SAM" id="Phobius"/>
    </source>
</evidence>
<keyword evidence="2" id="KW-1133">Transmembrane helix</keyword>
<reference evidence="3" key="2">
    <citation type="submission" date="2020-11" db="EMBL/GenBank/DDBJ databases">
        <authorList>
            <person name="Cecchin M."/>
            <person name="Marcolungo L."/>
            <person name="Rossato M."/>
            <person name="Girolomoni L."/>
            <person name="Cosentino E."/>
            <person name="Cuine S."/>
            <person name="Li-Beisson Y."/>
            <person name="Delledonne M."/>
            <person name="Ballottari M."/>
        </authorList>
    </citation>
    <scope>NUCLEOTIDE SEQUENCE</scope>
    <source>
        <strain evidence="3">211/11P</strain>
        <tissue evidence="3">Whole cell</tissue>
    </source>
</reference>
<dbReference type="Proteomes" id="UP001055712">
    <property type="component" value="Unassembled WGS sequence"/>
</dbReference>
<keyword evidence="2" id="KW-0472">Membrane</keyword>
<dbReference type="OrthoDB" id="509308at2759"/>
<comment type="caution">
    <text evidence="3">The sequence shown here is derived from an EMBL/GenBank/DDBJ whole genome shotgun (WGS) entry which is preliminary data.</text>
</comment>
<keyword evidence="4" id="KW-1185">Reference proteome</keyword>
<feature type="compositionally biased region" description="Basic and acidic residues" evidence="1">
    <location>
        <begin position="216"/>
        <end position="229"/>
    </location>
</feature>
<name>A0A9D4TLA5_CHLVU</name>
<feature type="transmembrane region" description="Helical" evidence="2">
    <location>
        <begin position="71"/>
        <end position="89"/>
    </location>
</feature>
<keyword evidence="2" id="KW-0812">Transmembrane</keyword>
<reference evidence="3" key="1">
    <citation type="journal article" date="2019" name="Plant J.">
        <title>Chlorella vulgaris genome assembly and annotation reveals the molecular basis for metabolic acclimation to high light conditions.</title>
        <authorList>
            <person name="Cecchin M."/>
            <person name="Marcolungo L."/>
            <person name="Rossato M."/>
            <person name="Girolomoni L."/>
            <person name="Cosentino E."/>
            <person name="Cuine S."/>
            <person name="Li-Beisson Y."/>
            <person name="Delledonne M."/>
            <person name="Ballottari M."/>
        </authorList>
    </citation>
    <scope>NUCLEOTIDE SEQUENCE</scope>
    <source>
        <strain evidence="3">211/11P</strain>
    </source>
</reference>
<gene>
    <name evidence="3" type="ORF">D9Q98_007361</name>
</gene>
<protein>
    <submittedName>
        <fullName evidence="3">Uncharacterized protein</fullName>
    </submittedName>
</protein>
<evidence type="ECO:0000313" key="4">
    <source>
        <dbReference type="Proteomes" id="UP001055712"/>
    </source>
</evidence>
<evidence type="ECO:0000313" key="3">
    <source>
        <dbReference type="EMBL" id="KAI3428539.1"/>
    </source>
</evidence>
<evidence type="ECO:0000256" key="1">
    <source>
        <dbReference type="SAM" id="MobiDB-lite"/>
    </source>
</evidence>
<accession>A0A9D4TLA5</accession>
<sequence length="229" mass="25345">MTAALASLGLSSARCPSRHKFCCARPAAAAHWPGRASRRLVVSASKHISEADMYQAVAPPQGPPPSSGPPLYVAVPLAFVGVIAALRIAKMVKKNSAKSSRLEERGFKKGGIADDKAYTSAIKGMRKIQYEELSDEQIAEARRRRQREVERDMAPMDIDNIELPDNHPFAVKKKLAPEEEAVQRSRFSARRGLSQDDLQSLKEQQALADQMEAEQEERLAARKRRAESQ</sequence>
<proteinExistence type="predicted"/>
<feature type="region of interest" description="Disordered" evidence="1">
    <location>
        <begin position="143"/>
        <end position="229"/>
    </location>
</feature>
<organism evidence="3 4">
    <name type="scientific">Chlorella vulgaris</name>
    <name type="common">Green alga</name>
    <dbReference type="NCBI Taxonomy" id="3077"/>
    <lineage>
        <taxon>Eukaryota</taxon>
        <taxon>Viridiplantae</taxon>
        <taxon>Chlorophyta</taxon>
        <taxon>core chlorophytes</taxon>
        <taxon>Trebouxiophyceae</taxon>
        <taxon>Chlorellales</taxon>
        <taxon>Chlorellaceae</taxon>
        <taxon>Chlorella clade</taxon>
        <taxon>Chlorella</taxon>
    </lineage>
</organism>
<dbReference type="AlphaFoldDB" id="A0A9D4TLA5"/>